<dbReference type="OrthoDB" id="6862397at2"/>
<evidence type="ECO:0000313" key="2">
    <source>
        <dbReference type="Proteomes" id="UP000054893"/>
    </source>
</evidence>
<name>A0A158I0U3_CABSO</name>
<dbReference type="AlphaFoldDB" id="A0A158I0U3"/>
<protein>
    <recommendedName>
        <fullName evidence="3">DUF2889 family protein</fullName>
    </recommendedName>
</protein>
<dbReference type="EMBL" id="FCOC02000023">
    <property type="protein sequence ID" value="SAL50166.1"/>
    <property type="molecule type" value="Genomic_DNA"/>
</dbReference>
<organism evidence="1 2">
    <name type="scientific">Caballeronia sordidicola</name>
    <name type="common">Burkholderia sordidicola</name>
    <dbReference type="NCBI Taxonomy" id="196367"/>
    <lineage>
        <taxon>Bacteria</taxon>
        <taxon>Pseudomonadati</taxon>
        <taxon>Pseudomonadota</taxon>
        <taxon>Betaproteobacteria</taxon>
        <taxon>Burkholderiales</taxon>
        <taxon>Burkholderiaceae</taxon>
        <taxon>Caballeronia</taxon>
    </lineage>
</organism>
<gene>
    <name evidence="1" type="ORF">AWB64_05294</name>
</gene>
<dbReference type="Pfam" id="PF11136">
    <property type="entry name" value="DUF2889"/>
    <property type="match status" value="1"/>
</dbReference>
<dbReference type="RefSeq" id="WP_060858292.1">
    <property type="nucleotide sequence ID" value="NZ_FCOC02000023.1"/>
</dbReference>
<sequence>MERQLLHVRRIELSGFRREDGLYDIEGVLKDTKTYDRQSSGVARLAGDAIHQMRLRITVNTAFLIVDAHAESEVVPYPGFCDIIGPEYKKLIGLTLKAGFTRETRTLFGGTNGCTHLTELIGGVATAAFQTMSEEINASNDQQPFQLDGCHALRTDGEAVREFYPKWYRPKEIAGDQS</sequence>
<reference evidence="1 2" key="1">
    <citation type="submission" date="2016-01" db="EMBL/GenBank/DDBJ databases">
        <authorList>
            <person name="Oliw E.H."/>
        </authorList>
    </citation>
    <scope>NUCLEOTIDE SEQUENCE [LARGE SCALE GENOMIC DNA]</scope>
    <source>
        <strain evidence="1">LMG 22029</strain>
    </source>
</reference>
<proteinExistence type="predicted"/>
<evidence type="ECO:0000313" key="1">
    <source>
        <dbReference type="EMBL" id="SAL50166.1"/>
    </source>
</evidence>
<dbReference type="InterPro" id="IPR021312">
    <property type="entry name" value="DUF2889"/>
</dbReference>
<evidence type="ECO:0008006" key="3">
    <source>
        <dbReference type="Google" id="ProtNLM"/>
    </source>
</evidence>
<dbReference type="Proteomes" id="UP000054893">
    <property type="component" value="Unassembled WGS sequence"/>
</dbReference>
<accession>A0A158I0U3</accession>